<reference evidence="5 6" key="1">
    <citation type="journal article" date="2014" name="Nature">
        <title>An environmental bacterial taxon with a large and distinct metabolic repertoire.</title>
        <authorList>
            <person name="Wilson M.C."/>
            <person name="Mori T."/>
            <person name="Ruckert C."/>
            <person name="Uria A.R."/>
            <person name="Helf M.J."/>
            <person name="Takada K."/>
            <person name="Gernert C."/>
            <person name="Steffens U.A."/>
            <person name="Heycke N."/>
            <person name="Schmitt S."/>
            <person name="Rinke C."/>
            <person name="Helfrich E.J."/>
            <person name="Brachmann A.O."/>
            <person name="Gurgui C."/>
            <person name="Wakimoto T."/>
            <person name="Kracht M."/>
            <person name="Crusemann M."/>
            <person name="Hentschel U."/>
            <person name="Abe I."/>
            <person name="Matsunaga S."/>
            <person name="Kalinowski J."/>
            <person name="Takeyama H."/>
            <person name="Piel J."/>
        </authorList>
    </citation>
    <scope>NUCLEOTIDE SEQUENCE [LARGE SCALE GENOMIC DNA]</scope>
    <source>
        <strain evidence="6">TSY2</strain>
    </source>
</reference>
<dbReference type="SMART" id="SM00028">
    <property type="entry name" value="TPR"/>
    <property type="match status" value="2"/>
</dbReference>
<evidence type="ECO:0000313" key="6">
    <source>
        <dbReference type="Proteomes" id="UP000019140"/>
    </source>
</evidence>
<proteinExistence type="predicted"/>
<keyword evidence="4" id="KW-0472">Membrane</keyword>
<keyword evidence="2 3" id="KW-0802">TPR repeat</keyword>
<organism evidence="5 6">
    <name type="scientific">Candidatus Entotheonella gemina</name>
    <dbReference type="NCBI Taxonomy" id="1429439"/>
    <lineage>
        <taxon>Bacteria</taxon>
        <taxon>Pseudomonadati</taxon>
        <taxon>Nitrospinota/Tectimicrobiota group</taxon>
        <taxon>Candidatus Tectimicrobiota</taxon>
        <taxon>Candidatus Entotheonellia</taxon>
        <taxon>Candidatus Entotheonellales</taxon>
        <taxon>Candidatus Entotheonellaceae</taxon>
        <taxon>Candidatus Entotheonella</taxon>
    </lineage>
</organism>
<dbReference type="AlphaFoldDB" id="W4LSK5"/>
<evidence type="ECO:0000256" key="3">
    <source>
        <dbReference type="PROSITE-ProRule" id="PRU00339"/>
    </source>
</evidence>
<name>W4LSK5_9BACT</name>
<keyword evidence="1" id="KW-0677">Repeat</keyword>
<feature type="repeat" description="TPR" evidence="3">
    <location>
        <begin position="113"/>
        <end position="146"/>
    </location>
</feature>
<evidence type="ECO:0000256" key="1">
    <source>
        <dbReference type="ARBA" id="ARBA00022737"/>
    </source>
</evidence>
<feature type="transmembrane region" description="Helical" evidence="4">
    <location>
        <begin position="55"/>
        <end position="74"/>
    </location>
</feature>
<keyword evidence="4" id="KW-1133">Transmembrane helix</keyword>
<dbReference type="Proteomes" id="UP000019140">
    <property type="component" value="Unassembled WGS sequence"/>
</dbReference>
<dbReference type="Gene3D" id="1.25.40.10">
    <property type="entry name" value="Tetratricopeptide repeat domain"/>
    <property type="match status" value="1"/>
</dbReference>
<protein>
    <submittedName>
        <fullName evidence="5">Uncharacterized protein</fullName>
    </submittedName>
</protein>
<evidence type="ECO:0000313" key="5">
    <source>
        <dbReference type="EMBL" id="ETX00397.1"/>
    </source>
</evidence>
<accession>W4LSK5</accession>
<dbReference type="EMBL" id="AZHX01001732">
    <property type="protein sequence ID" value="ETX00397.1"/>
    <property type="molecule type" value="Genomic_DNA"/>
</dbReference>
<dbReference type="Pfam" id="PF07719">
    <property type="entry name" value="TPR_2"/>
    <property type="match status" value="1"/>
</dbReference>
<dbReference type="InterPro" id="IPR011990">
    <property type="entry name" value="TPR-like_helical_dom_sf"/>
</dbReference>
<sequence>MTREVHNPHEDEYRDPDIDAAIRILVDQAQSPPQFAARIRAQLAQRPTRSESLRLWVAVLATGFVLSLVLNVWWGTLVWRLVSARHAPSGTPLISHQSTANATVPPTGNTIDTLLLRRLAEAYLQAGHYAKARDAATAALVLNPDDAQAYGYRGTAQAALGKQEQAVQDWRHAAQLGDAEAHTALIAYERQNRI</sequence>
<gene>
    <name evidence="5" type="ORF">ETSY2_39155</name>
</gene>
<dbReference type="InterPro" id="IPR013105">
    <property type="entry name" value="TPR_2"/>
</dbReference>
<dbReference type="InterPro" id="IPR019734">
    <property type="entry name" value="TPR_rpt"/>
</dbReference>
<dbReference type="SUPFAM" id="SSF48452">
    <property type="entry name" value="TPR-like"/>
    <property type="match status" value="1"/>
</dbReference>
<dbReference type="PROSITE" id="PS50005">
    <property type="entry name" value="TPR"/>
    <property type="match status" value="1"/>
</dbReference>
<keyword evidence="6" id="KW-1185">Reference proteome</keyword>
<comment type="caution">
    <text evidence="5">The sequence shown here is derived from an EMBL/GenBank/DDBJ whole genome shotgun (WGS) entry which is preliminary data.</text>
</comment>
<evidence type="ECO:0000256" key="2">
    <source>
        <dbReference type="ARBA" id="ARBA00022803"/>
    </source>
</evidence>
<evidence type="ECO:0000256" key="4">
    <source>
        <dbReference type="SAM" id="Phobius"/>
    </source>
</evidence>
<dbReference type="HOGENOM" id="CLU_1479487_0_0_7"/>
<keyword evidence="4" id="KW-0812">Transmembrane</keyword>
<dbReference type="PATRIC" id="fig|1429439.4.peg.6600"/>